<dbReference type="AlphaFoldDB" id="A0A2P2PVM0"/>
<sequence>MYYYQVPIRIMCSQVSCACSCLNFSIIEKWMENGS</sequence>
<accession>A0A2P2PVM0</accession>
<protein>
    <submittedName>
        <fullName evidence="1">Uncharacterized protein</fullName>
    </submittedName>
</protein>
<reference evidence="1" key="1">
    <citation type="submission" date="2018-02" db="EMBL/GenBank/DDBJ databases">
        <title>Rhizophora mucronata_Transcriptome.</title>
        <authorList>
            <person name="Meera S.P."/>
            <person name="Sreeshan A."/>
            <person name="Augustine A."/>
        </authorList>
    </citation>
    <scope>NUCLEOTIDE SEQUENCE</scope>
    <source>
        <tissue evidence="1">Leaf</tissue>
    </source>
</reference>
<evidence type="ECO:0000313" key="1">
    <source>
        <dbReference type="EMBL" id="MBX58693.1"/>
    </source>
</evidence>
<organism evidence="1">
    <name type="scientific">Rhizophora mucronata</name>
    <name type="common">Asiatic mangrove</name>
    <dbReference type="NCBI Taxonomy" id="61149"/>
    <lineage>
        <taxon>Eukaryota</taxon>
        <taxon>Viridiplantae</taxon>
        <taxon>Streptophyta</taxon>
        <taxon>Embryophyta</taxon>
        <taxon>Tracheophyta</taxon>
        <taxon>Spermatophyta</taxon>
        <taxon>Magnoliopsida</taxon>
        <taxon>eudicotyledons</taxon>
        <taxon>Gunneridae</taxon>
        <taxon>Pentapetalae</taxon>
        <taxon>rosids</taxon>
        <taxon>fabids</taxon>
        <taxon>Malpighiales</taxon>
        <taxon>Rhizophoraceae</taxon>
        <taxon>Rhizophora</taxon>
    </lineage>
</organism>
<name>A0A2P2PVM0_RHIMU</name>
<proteinExistence type="predicted"/>
<dbReference type="EMBL" id="GGEC01078209">
    <property type="protein sequence ID" value="MBX58693.1"/>
    <property type="molecule type" value="Transcribed_RNA"/>
</dbReference>